<keyword evidence="2" id="KW-1185">Reference proteome</keyword>
<dbReference type="Proteomes" id="UP000191980">
    <property type="component" value="Unassembled WGS sequence"/>
</dbReference>
<proteinExistence type="predicted"/>
<organism evidence="1 2">
    <name type="scientific">Methyloprofundus sedimenti</name>
    <dbReference type="NCBI Taxonomy" id="1420851"/>
    <lineage>
        <taxon>Bacteria</taxon>
        <taxon>Pseudomonadati</taxon>
        <taxon>Pseudomonadota</taxon>
        <taxon>Gammaproteobacteria</taxon>
        <taxon>Methylococcales</taxon>
        <taxon>Methylococcaceae</taxon>
        <taxon>Methyloprofundus</taxon>
    </lineage>
</organism>
<evidence type="ECO:0000313" key="1">
    <source>
        <dbReference type="EMBL" id="OQK15457.1"/>
    </source>
</evidence>
<reference evidence="1 2" key="1">
    <citation type="submission" date="2015-12" db="EMBL/GenBank/DDBJ databases">
        <authorList>
            <person name="Shamseldin A."/>
            <person name="Moawad H."/>
            <person name="Abd El-Rahim W.M."/>
            <person name="Sadowsky M.J."/>
        </authorList>
    </citation>
    <scope>NUCLEOTIDE SEQUENCE [LARGE SCALE GENOMIC DNA]</scope>
    <source>
        <strain evidence="1 2">WF1</strain>
    </source>
</reference>
<comment type="caution">
    <text evidence="1">The sequence shown here is derived from an EMBL/GenBank/DDBJ whole genome shotgun (WGS) entry which is preliminary data.</text>
</comment>
<sequence length="194" mass="22381">MVYHEAGHVVAIYLRNHQQKLPPVFFEIMINRQHQQQNHLAYFAQVSGGRLIDNLPVAEIENNQLGSLEEQQSLQKAYEADVINLLVGPLAEAKYVALRDDEILNLHLINLVALKNYGGHSDIEEASRYLEYFIPGAAERELKISELYTKAFRFVEDPNNWKCIRLFASYLLESEETIISCEQTSDILEHFLTY</sequence>
<dbReference type="AlphaFoldDB" id="A0A1V8M1M1"/>
<accession>A0A1V8M1M1</accession>
<dbReference type="EMBL" id="LPUF01000004">
    <property type="protein sequence ID" value="OQK15457.1"/>
    <property type="molecule type" value="Genomic_DNA"/>
</dbReference>
<gene>
    <name evidence="1" type="ORF">AU255_17880</name>
</gene>
<name>A0A1V8M1M1_9GAMM</name>
<evidence type="ECO:0008006" key="3">
    <source>
        <dbReference type="Google" id="ProtNLM"/>
    </source>
</evidence>
<evidence type="ECO:0000313" key="2">
    <source>
        <dbReference type="Proteomes" id="UP000191980"/>
    </source>
</evidence>
<protein>
    <recommendedName>
        <fullName evidence="3">Peptidase M41 domain-containing protein</fullName>
    </recommendedName>
</protein>
<dbReference type="STRING" id="1420851.AU255_17880"/>